<comment type="caution">
    <text evidence="2">The sequence shown here is derived from an EMBL/GenBank/DDBJ whole genome shotgun (WGS) entry which is preliminary data.</text>
</comment>
<evidence type="ECO:0000313" key="3">
    <source>
        <dbReference type="Proteomes" id="UP000633509"/>
    </source>
</evidence>
<dbReference type="RefSeq" id="WP_192788500.1">
    <property type="nucleotide sequence ID" value="NZ_JADBEK010000001.1"/>
</dbReference>
<dbReference type="Gene3D" id="3.10.450.50">
    <property type="match status" value="1"/>
</dbReference>
<gene>
    <name evidence="2" type="ORF">H4W80_006501</name>
</gene>
<dbReference type="InterPro" id="IPR032710">
    <property type="entry name" value="NTF2-like_dom_sf"/>
</dbReference>
<evidence type="ECO:0000259" key="1">
    <source>
        <dbReference type="Pfam" id="PF13577"/>
    </source>
</evidence>
<feature type="domain" description="SnoaL-like" evidence="1">
    <location>
        <begin position="11"/>
        <end position="135"/>
    </location>
</feature>
<keyword evidence="2" id="KW-0560">Oxidoreductase</keyword>
<dbReference type="SUPFAM" id="SSF54427">
    <property type="entry name" value="NTF2-like"/>
    <property type="match status" value="1"/>
</dbReference>
<protein>
    <submittedName>
        <fullName evidence="2">3-phenylpropionate/cinnamic acid dioxygenase small subunit</fullName>
    </submittedName>
</protein>
<organism evidence="2 3">
    <name type="scientific">Nonomuraea angiospora</name>
    <dbReference type="NCBI Taxonomy" id="46172"/>
    <lineage>
        <taxon>Bacteria</taxon>
        <taxon>Bacillati</taxon>
        <taxon>Actinomycetota</taxon>
        <taxon>Actinomycetes</taxon>
        <taxon>Streptosporangiales</taxon>
        <taxon>Streptosporangiaceae</taxon>
        <taxon>Nonomuraea</taxon>
    </lineage>
</organism>
<reference evidence="2 3" key="1">
    <citation type="submission" date="2020-10" db="EMBL/GenBank/DDBJ databases">
        <title>Sequencing the genomes of 1000 actinobacteria strains.</title>
        <authorList>
            <person name="Klenk H.-P."/>
        </authorList>
    </citation>
    <scope>NUCLEOTIDE SEQUENCE [LARGE SCALE GENOMIC DNA]</scope>
    <source>
        <strain evidence="2 3">DSM 43173</strain>
    </source>
</reference>
<sequence>MTFSAESGSVRELLDKSAITEVIYTVAHAMDARDWDLFATCYAPEAEGDYVNANVAGREAIIAGTKAFLEPLDATQHLVGNLRITVNGDMATTHATFIAQHVRAEATGSGQYILGGTYHDTLRRTDADWKITRRKIRGMWSNGDSSVLTTSVS</sequence>
<dbReference type="InterPro" id="IPR037401">
    <property type="entry name" value="SnoaL-like"/>
</dbReference>
<dbReference type="Pfam" id="PF13577">
    <property type="entry name" value="SnoaL_4"/>
    <property type="match status" value="1"/>
</dbReference>
<dbReference type="Proteomes" id="UP000633509">
    <property type="component" value="Unassembled WGS sequence"/>
</dbReference>
<dbReference type="EMBL" id="JADBEK010000001">
    <property type="protein sequence ID" value="MBE1588243.1"/>
    <property type="molecule type" value="Genomic_DNA"/>
</dbReference>
<name>A0ABR9M5Q1_9ACTN</name>
<keyword evidence="2" id="KW-0223">Dioxygenase</keyword>
<accession>A0ABR9M5Q1</accession>
<dbReference type="GO" id="GO:0051213">
    <property type="term" value="F:dioxygenase activity"/>
    <property type="evidence" value="ECO:0007669"/>
    <property type="project" value="UniProtKB-KW"/>
</dbReference>
<dbReference type="CDD" id="cd00531">
    <property type="entry name" value="NTF2_like"/>
    <property type="match status" value="1"/>
</dbReference>
<evidence type="ECO:0000313" key="2">
    <source>
        <dbReference type="EMBL" id="MBE1588243.1"/>
    </source>
</evidence>
<keyword evidence="3" id="KW-1185">Reference proteome</keyword>
<proteinExistence type="predicted"/>